<comment type="similarity">
    <text evidence="1">Belongs to the FRAS1 family.</text>
</comment>
<gene>
    <name evidence="10" type="ORF">KUTeg_003322</name>
</gene>
<evidence type="ECO:0000259" key="9">
    <source>
        <dbReference type="PROSITE" id="PS50268"/>
    </source>
</evidence>
<dbReference type="PROSITE" id="PS51854">
    <property type="entry name" value="CSPG"/>
    <property type="match status" value="8"/>
</dbReference>
<feature type="domain" description="VWFC" evidence="8">
    <location>
        <begin position="442"/>
        <end position="503"/>
    </location>
</feature>
<feature type="domain" description="Cadherin" evidence="9">
    <location>
        <begin position="1219"/>
        <end position="1328"/>
    </location>
</feature>
<dbReference type="InterPro" id="IPR006212">
    <property type="entry name" value="Furin_repeat"/>
</dbReference>
<feature type="repeat" description="CSPG" evidence="7">
    <location>
        <begin position="1794"/>
        <end position="1893"/>
    </location>
</feature>
<dbReference type="Pfam" id="PF03160">
    <property type="entry name" value="Calx-beta"/>
    <property type="match status" value="5"/>
</dbReference>
<feature type="repeat" description="CSPG" evidence="7">
    <location>
        <begin position="867"/>
        <end position="962"/>
    </location>
</feature>
<dbReference type="SMART" id="SM00261">
    <property type="entry name" value="FU"/>
    <property type="match status" value="6"/>
</dbReference>
<proteinExistence type="inferred from homology"/>
<evidence type="ECO:0000256" key="3">
    <source>
        <dbReference type="ARBA" id="ARBA00022737"/>
    </source>
</evidence>
<dbReference type="Gene3D" id="2.10.220.10">
    <property type="entry name" value="Hormone Receptor, Insulin-like Growth Factor Receptor 1, Chain A, domain 2"/>
    <property type="match status" value="3"/>
</dbReference>
<accession>A0ABQ9FLS0</accession>
<organism evidence="10 11">
    <name type="scientific">Tegillarca granosa</name>
    <name type="common">Malaysian cockle</name>
    <name type="synonym">Anadara granosa</name>
    <dbReference type="NCBI Taxonomy" id="220873"/>
    <lineage>
        <taxon>Eukaryota</taxon>
        <taxon>Metazoa</taxon>
        <taxon>Spiralia</taxon>
        <taxon>Lophotrochozoa</taxon>
        <taxon>Mollusca</taxon>
        <taxon>Bivalvia</taxon>
        <taxon>Autobranchia</taxon>
        <taxon>Pteriomorphia</taxon>
        <taxon>Arcoida</taxon>
        <taxon>Arcoidea</taxon>
        <taxon>Arcidae</taxon>
        <taxon>Tegillarca</taxon>
    </lineage>
</organism>
<dbReference type="PANTHER" id="PTHR45739:SF1">
    <property type="entry name" value="EXTRACELLULAR MATRIX ORGANIZING PROTEIN FRAS1"/>
    <property type="match status" value="1"/>
</dbReference>
<dbReference type="InterPro" id="IPR002126">
    <property type="entry name" value="Cadherin-like_dom"/>
</dbReference>
<feature type="repeat" description="CSPG" evidence="7">
    <location>
        <begin position="1567"/>
        <end position="1669"/>
    </location>
</feature>
<evidence type="ECO:0000256" key="2">
    <source>
        <dbReference type="ARBA" id="ARBA00022729"/>
    </source>
</evidence>
<dbReference type="EMBL" id="JARBDR010000214">
    <property type="protein sequence ID" value="KAJ8318231.1"/>
    <property type="molecule type" value="Genomic_DNA"/>
</dbReference>
<evidence type="ECO:0000256" key="5">
    <source>
        <dbReference type="ARBA" id="ARBA00023180"/>
    </source>
</evidence>
<evidence type="ECO:0000313" key="11">
    <source>
        <dbReference type="Proteomes" id="UP001217089"/>
    </source>
</evidence>
<dbReference type="SUPFAM" id="SSF57603">
    <property type="entry name" value="FnI-like domain"/>
    <property type="match status" value="4"/>
</dbReference>
<dbReference type="CDD" id="cd00064">
    <property type="entry name" value="FU"/>
    <property type="match status" value="5"/>
</dbReference>
<protein>
    <recommendedName>
        <fullName evidence="12">Extracellular matrix protein FRAS1</fullName>
    </recommendedName>
</protein>
<feature type="domain" description="VWFC" evidence="8">
    <location>
        <begin position="357"/>
        <end position="440"/>
    </location>
</feature>
<name>A0ABQ9FLS0_TEGGR</name>
<dbReference type="InterPro" id="IPR039005">
    <property type="entry name" value="CSPG_rpt"/>
</dbReference>
<keyword evidence="11" id="KW-1185">Reference proteome</keyword>
<evidence type="ECO:0008006" key="12">
    <source>
        <dbReference type="Google" id="ProtNLM"/>
    </source>
</evidence>
<dbReference type="Gene3D" id="2.10.70.10">
    <property type="entry name" value="Complement Module, domain 1"/>
    <property type="match status" value="3"/>
</dbReference>
<evidence type="ECO:0000313" key="10">
    <source>
        <dbReference type="EMBL" id="KAJ8318231.1"/>
    </source>
</evidence>
<dbReference type="Gene3D" id="2.60.40.2030">
    <property type="match status" value="5"/>
</dbReference>
<evidence type="ECO:0000256" key="1">
    <source>
        <dbReference type="ARBA" id="ARBA00005529"/>
    </source>
</evidence>
<dbReference type="InterPro" id="IPR038081">
    <property type="entry name" value="CalX-like_sf"/>
</dbReference>
<dbReference type="InterPro" id="IPR009030">
    <property type="entry name" value="Growth_fac_rcpt_cys_sf"/>
</dbReference>
<evidence type="ECO:0000259" key="8">
    <source>
        <dbReference type="PROSITE" id="PS50184"/>
    </source>
</evidence>
<feature type="repeat" description="CSPG" evidence="7">
    <location>
        <begin position="1915"/>
        <end position="2007"/>
    </location>
</feature>
<dbReference type="Pfam" id="PF16184">
    <property type="entry name" value="Cadherin_3"/>
    <property type="match status" value="11"/>
</dbReference>
<feature type="repeat" description="CSPG" evidence="7">
    <location>
        <begin position="982"/>
        <end position="1074"/>
    </location>
</feature>
<dbReference type="Proteomes" id="UP001217089">
    <property type="component" value="Unassembled WGS sequence"/>
</dbReference>
<keyword evidence="3" id="KW-0677">Repeat</keyword>
<sequence>MLSDNKTIDSTKAKVKYPGKRKSVRFRTNRKRVKGLGSNAVETSEVNHQLIIEELHVVYENCEINACKIKLLHNTLPVSISVPGDCLFEGKLYMFTFFYKNAVENKKILQEVPDLMLEDLMNFSNMFIKIHQILFKPKTLVTISDWLSQEQNLVTSADRAVKTCPEVSGMTCGTVAQESSCPKNSSSTVDVFSQANLSQPLKHSGSKTYSSQICPLFTFLVTNFHLSIYSTRLNTSLALKIANTGIISLNHTLWMPNQCTICTCQDPVSMCEDVRCTSPYCHFSKGEYLQIPSDDCCPECVRQLSPCQYKQQTIPCTCNDGEVRCSAVVCPDLRCNPGEVTQSLSDQCCPQCIPAGRSCTFDGEEFADGTDWSPIPCTKCMCRDGHSTCYPVRCPPIVCPQTQETAFKIAEIMVICTLQIDKCGGKQLETHNVDCCPKCVGMSCAEDGRQYKDGDQWKRDPCTYCVCVSGKTICRTKECVKELECGKNERNVTRPGECCQECILKEESLTNSERGSVIHVTVYPLKVEDGDTWQPDPCTICDCMDGDTVCYHIPCPVCPEGSVHVVQPGQCCGKCQICKNISGACHESCYSCSGETRHHCTTCKPGSLWKEGQCVQNCGISCHTSCSTCTGPTEDRCLSCSNPEQVLLSGRCLDSCGSNYYIKDRVCKECQPTCRSCSSDGLACTSCYSDMVLYKGQCLSDCPKNYYLSPLGHCTACHPSCHTCLGPKDTDCTSCIDGVRLSRRGRCRMPCPNGQYLKNDGSCADCEFECSKCHTSDDHEESICTKCVDPTMVAFDNICVRECPIGRYAVNNICQDCSDNCLRCMGRDECRQCNSRSYLKNGICVAYCGDGYYQNDKTRTCEENRFPPKFEINGQIQIEEGGIKDIPVGIFLISDKDTPVKDLLFILKQPPTNGQLLKIIRGKYMPLQQGNQFSVLDIESGMVRFMHNESLETKGTLVLQVSDRLLNSEERTLSIQAVSKTPPKLLRNHPLVVTSGETTVISSDTVDIKLVPGPENSRTPVYIQQGPSHGIVVQRQYDSKLSQFTIDDLRSGNIGYQHDGRSKAAKDFILLRVSDGYNQLHILVEIQIRRKDDVLPMLVQNGVGNVANGNMLKLTSELLMAKVMDKNKAPSSDIIYTLVPTINNPKYGDIMMIVPIPLNGPGRGWEDMGDGKMAAKMFRFMQRDIDEGRIWYKHKGSLSSKSDSIKFEKKSTGVFRLIITVLENQVVPISSANLAYVDVDTPDRDIIYTITTALGDDDGTVEHSVFQFNQEDINNNRILYRPPLQEIGASEREVFFTFIVSDGRLESQPEEQRFVIRIIPVNNMPPRFLNPHPMLSVSQGGSAPISESLLAVSDSDTPESELRVTLTITPVHGSFEKSHDGGKIIIRQEVGFSLDVTPLCIEELFGSVFQYKHDGSERPLVDSIGLEVSDGSHQTSVTVNINIIRVDKQAPYMLPTALCRVTGGSIIIQRKDLGFKDDDDTDDLLRITLTSDLAYGKIIFDDTGIIQKGNVFTQADINMGRVSYTANQEIGIQPITEILVFNVSDGSGNILPNQILSVVIEPEDNQLPVVRVGLNLEVEEGGEVVITGDHLHVTDPDSPISSLIVAIKILPRFGQIHAISPEVQGSQKMTVRNVQSFPVQDILDGNIYYIQNDHKDKEPIVDGFLFIVTDGVNESPVQRMNVSIKLTNDEAPVLVIEQLFVREDHSVLITNSSLYVLDIDTPAFDLIFTLDTLPQHEMVHMQSKSAYDVLDGLILYTHNGGIINSDSFILSVTDGLFTDTGTLNVVIGMVDDETPRMTINRGLQIQSGTTTPIKSKDLQATDLDSDDLLITYTIKRDPAIGQLQLNRNGDISKVSRRGPVSTFTQADINAGYLEYAHVTREITGVVTFKFDVADPEGNYLIDQIFYITVIEDRNPPRLVTNHELVVTEGSQASLTTEYLSFMDVDSDTGNLRYFLLLAPELGHLEYSDTPGVPISEFTQSDLAAGNVIFVHTSPKEVYMDRFTFTVTDGTNEVTQTFSIVVSPVDDEIPIVVNNGLVVQEGIRKIITEFELKAYDKDTKEDSIKFFIVNPPVHGTLDILQDNNYIHTTTFTMADIFENKISYQHDGTETRADNFMFTVNDGSNTMFAMQRDDAARGDINVPQTEPINFEINILPLDDGSPVLETNLGLQFLEHSDQLSYNIITSKELMATDVDTEPGNLVFVVTNVPQHGVLENTANPTVAIQSFTQEDINNKVIRYVLTSDVQVLQDSFTFDLLDSKPNRVPGNIFHIMWSVISFEMPTLNVTETAGVIHVPVIRKGNQKQYSIVQFDEWQNTKVCSIIINDDSLYEGPETFNVELLQPTYALLGPQSKALVTIYDLEDAKGSSSHGLESGSDYISRQHTNPYRVVFPQGSTEASCDVKLIDDSLFESAEQFELVLSDPSLNARIGPSSKAVVIIEGPNDVSTIHLSLPRYHFDEDVGDVEVEILREGSDLSHNSLVWCATRMADTPTAMPGEDYIPSSSLISFEPGQKSETCRLTILDDEVDPKLEGNETFIIFLSSPSGSVLVEPYFATVDIHDHHLDCKYSVLTVCTENVPTMSFAEDHYFTSEQTGVLNVTIVRTGDISYPSSVICYTRQNTAQVMMDYNERMLTEESRIFFQQGQKTSNCTVYIVNDKDYEPDEIFYLRLSDPVGSNEGCDANVGEQDFEQAAYSVDEPSSSHQVTMVTVYVIRTGDLSHASSVRCSTRDGSAISGTDYSPRSQVLEFKQGVEFVEFPIEILYNSELEWHEAFSVVLGPEDPDSAVLGPITSTTINILDDEASGSLVLPAPPVVVSLLYYDDVDIGLKRSPSPGYPLVCVSPCDIHYPEYSVTHSLCAELGINQSTLLYRWEVRHSK</sequence>
<keyword evidence="2" id="KW-0732">Signal</keyword>
<feature type="repeat" description="CSPG" evidence="7">
    <location>
        <begin position="2027"/>
        <end position="2119"/>
    </location>
</feature>
<dbReference type="SMART" id="SM00214">
    <property type="entry name" value="VWC"/>
    <property type="match status" value="4"/>
</dbReference>
<feature type="repeat" description="CSPG" evidence="7">
    <location>
        <begin position="2159"/>
        <end position="2255"/>
    </location>
</feature>
<dbReference type="PROSITE" id="PS50184">
    <property type="entry name" value="VWFC_2"/>
    <property type="match status" value="4"/>
</dbReference>
<keyword evidence="5" id="KW-0325">Glycoprotein</keyword>
<evidence type="ECO:0000256" key="4">
    <source>
        <dbReference type="ARBA" id="ARBA00022837"/>
    </source>
</evidence>
<feature type="domain" description="VWFC" evidence="8">
    <location>
        <begin position="254"/>
        <end position="301"/>
    </location>
</feature>
<dbReference type="InterPro" id="IPR003644">
    <property type="entry name" value="Calx_beta"/>
</dbReference>
<dbReference type="SUPFAM" id="SSF57184">
    <property type="entry name" value="Growth factor receptor domain"/>
    <property type="match status" value="2"/>
</dbReference>
<dbReference type="Pfam" id="PF00093">
    <property type="entry name" value="VWC"/>
    <property type="match status" value="3"/>
</dbReference>
<dbReference type="PANTHER" id="PTHR45739">
    <property type="entry name" value="MATRIX PROTEIN, PUTATIVE-RELATED"/>
    <property type="match status" value="1"/>
</dbReference>
<dbReference type="InterPro" id="IPR051561">
    <property type="entry name" value="FRAS1_ECM"/>
</dbReference>
<dbReference type="PROSITE" id="PS50268">
    <property type="entry name" value="CADHERIN_2"/>
    <property type="match status" value="1"/>
</dbReference>
<dbReference type="PROSITE" id="PS01208">
    <property type="entry name" value="VWFC_1"/>
    <property type="match status" value="1"/>
</dbReference>
<feature type="repeat" description="CSPG" evidence="7">
    <location>
        <begin position="1326"/>
        <end position="1429"/>
    </location>
</feature>
<dbReference type="SMART" id="SM00215">
    <property type="entry name" value="VWC_out"/>
    <property type="match status" value="2"/>
</dbReference>
<evidence type="ECO:0000256" key="6">
    <source>
        <dbReference type="PROSITE-ProRule" id="PRU00043"/>
    </source>
</evidence>
<keyword evidence="4 6" id="KW-0106">Calcium</keyword>
<comment type="caution">
    <text evidence="10">The sequence shown here is derived from an EMBL/GenBank/DDBJ whole genome shotgun (WGS) entry which is preliminary data.</text>
</comment>
<dbReference type="InterPro" id="IPR001007">
    <property type="entry name" value="VWF_dom"/>
</dbReference>
<evidence type="ECO:0000256" key="7">
    <source>
        <dbReference type="PROSITE-ProRule" id="PRU01201"/>
    </source>
</evidence>
<dbReference type="SUPFAM" id="SSF141072">
    <property type="entry name" value="CalX-like"/>
    <property type="match status" value="5"/>
</dbReference>
<feature type="domain" description="VWFC" evidence="8">
    <location>
        <begin position="528"/>
        <end position="576"/>
    </location>
</feature>
<dbReference type="SMART" id="SM00237">
    <property type="entry name" value="Calx_beta"/>
    <property type="match status" value="3"/>
</dbReference>
<reference evidence="10 11" key="1">
    <citation type="submission" date="2022-12" db="EMBL/GenBank/DDBJ databases">
        <title>Chromosome-level genome of Tegillarca granosa.</title>
        <authorList>
            <person name="Kim J."/>
        </authorList>
    </citation>
    <scope>NUCLEOTIDE SEQUENCE [LARGE SCALE GENOMIC DNA]</scope>
    <source>
        <strain evidence="10">Teg-2019</strain>
        <tissue evidence="10">Adductor muscle</tissue>
    </source>
</reference>